<dbReference type="NCBIfam" id="TIGR03361">
    <property type="entry name" value="VI_Rhs_Vgr"/>
    <property type="match status" value="1"/>
</dbReference>
<dbReference type="Pfam" id="PF13296">
    <property type="entry name" value="T6SS_Vgr"/>
    <property type="match status" value="1"/>
</dbReference>
<feature type="domain" description="Gp5/Type VI secretion system Vgr protein OB-fold" evidence="3">
    <location>
        <begin position="549"/>
        <end position="595"/>
    </location>
</feature>
<dbReference type="Pfam" id="PF05954">
    <property type="entry name" value="Phage_GPD"/>
    <property type="match status" value="1"/>
</dbReference>
<evidence type="ECO:0000259" key="4">
    <source>
        <dbReference type="Pfam" id="PF10106"/>
    </source>
</evidence>
<feature type="domain" description="Putative type VI secretion system Rhs element associated Vgr" evidence="5">
    <location>
        <begin position="654"/>
        <end position="762"/>
    </location>
</feature>
<dbReference type="InterPro" id="IPR028244">
    <property type="entry name" value="T6SS_Rhs_Vgr_dom"/>
</dbReference>
<dbReference type="EMBL" id="CP029210">
    <property type="protein sequence ID" value="AWI54911.1"/>
    <property type="molecule type" value="Genomic_DNA"/>
</dbReference>
<dbReference type="SUPFAM" id="SSF69279">
    <property type="entry name" value="Phage tail proteins"/>
    <property type="match status" value="2"/>
</dbReference>
<dbReference type="InterPro" id="IPR018769">
    <property type="entry name" value="VgrG2_DUF2345"/>
</dbReference>
<sequence>MTSPCIRTRVTDTSGTTMTDHSGIQHALGDAARSVLDGLLAELSAFGPSQHTRLLRLHTPLGPDVLLAERVQIHEGMGPGAALLPDTLDHSVDLHPAQPVEPPPTGQRTELLALSTRADLAPEDLLGHPILLELLTAGPGGALRPFHGHVTAFELLGADGGHARYRLRIEPWLAFLGHRTDAWVFQDMSVLDITEAVFADYAAQGKLMPAWRFDLADRSVYARRSLCVQFNESDLAFLQRLWAEEGLFTWFEHEGRPTDVPHLGRHTLVIADHNGAFRPNAQARVRFTQAGAVMKEDSLTRWHGLRRIGPAALHTASFDYRAVANHGASATSDDAHGQPFDLVHADQPGAYAYETPAQAERRAWVQMQSLDAARKRFVGEGTVRTLAPATTFTLLEHAEHDAGLLSAGSTENQFVVLGVVHEARNNLSADAQAGLKRLLGDAVLGALAAVAEGEAQANASDAPLYRARLTAQRHSVPVRAPMRGADGRLLHRRPVVHGAQTAVVVGLGEPVHTDRDGRVKVQFHWQRGAQGSHRLSAPADDNAPASAASGTWVRVAQDWSGQNWGSVFIPRLGQEVIVSFVDGDIDRPVVVGAAYNGQGADDAQGNQVAAGSATATGNAPAWFPGSQKAGELEGHAHTATLSGFKSQALDASKTGGGGHNQLVLDDTPGQGRLLAHTTQHQTWLQIGHLLQQHDNQRLAHRGHGLELHTLAQGALRAASGLHLSSFARPGGTSAQARPMDTREAQAQLTSHAALVRTLAGNARTHLANLPNEADADKLPAHQALQATVQSLKGTEGNGQGSEADGASGDVVPIGGGHGSIPVTERPDLVVSAAGDIAGMTPAHAVLSAGQHTTLSAAQDTNLLAQRHQAWAVKDGISLFTRGEAKNEQRAVKDVGMKLHAASGNVNVQAQSGAFSLTALKSVDVQSTAADVVISAPSRIVLNGGGGYVKIDGGNIEIGTSGMAQFKAAMKELTSGGSASASFSLTKPGTLALPLAKHLVFSTALDVHDVFFGKPIDNLEFTARFADGSFSHGRLESSSGKTPRIGRETAEVFEVLVGSDGAWAVVGDDGDYRSNTGELHHDEDDADGDAS</sequence>
<organism evidence="6 7">
    <name type="scientific">Aquabacterium olei</name>
    <dbReference type="NCBI Taxonomy" id="1296669"/>
    <lineage>
        <taxon>Bacteria</taxon>
        <taxon>Pseudomonadati</taxon>
        <taxon>Pseudomonadota</taxon>
        <taxon>Betaproteobacteria</taxon>
        <taxon>Burkholderiales</taxon>
        <taxon>Aquabacterium</taxon>
    </lineage>
</organism>
<dbReference type="InterPro" id="IPR037026">
    <property type="entry name" value="Vgr_OB-fold_dom_sf"/>
</dbReference>
<dbReference type="AlphaFoldDB" id="A0A2U8FV12"/>
<comment type="similarity">
    <text evidence="1">Belongs to the VgrG protein family.</text>
</comment>
<dbReference type="NCBIfam" id="TIGR01646">
    <property type="entry name" value="vgr_GE"/>
    <property type="match status" value="1"/>
</dbReference>
<evidence type="ECO:0000256" key="2">
    <source>
        <dbReference type="SAM" id="MobiDB-lite"/>
    </source>
</evidence>
<dbReference type="Gene3D" id="3.55.50.10">
    <property type="entry name" value="Baseplate protein-like domains"/>
    <property type="match status" value="1"/>
</dbReference>
<evidence type="ECO:0000259" key="3">
    <source>
        <dbReference type="Pfam" id="PF04717"/>
    </source>
</evidence>
<dbReference type="Gene3D" id="2.30.110.50">
    <property type="match status" value="1"/>
</dbReference>
<protein>
    <submittedName>
        <fullName evidence="6">Type VI secretion system tip protein VgrG</fullName>
    </submittedName>
</protein>
<accession>A0A2U8FV12</accession>
<reference evidence="6 7" key="1">
    <citation type="submission" date="2018-05" db="EMBL/GenBank/DDBJ databases">
        <title>complete genome sequence of Aquabacterium olei NBRC 110486.</title>
        <authorList>
            <person name="Tang B."/>
            <person name="Chang J."/>
            <person name="Zhang L."/>
            <person name="Yang H."/>
        </authorList>
    </citation>
    <scope>NUCLEOTIDE SEQUENCE [LARGE SCALE GENOMIC DNA]</scope>
    <source>
        <strain evidence="6 7">NBRC 110486</strain>
    </source>
</reference>
<feature type="region of interest" description="Disordered" evidence="2">
    <location>
        <begin position="649"/>
        <end position="668"/>
    </location>
</feature>
<keyword evidence="7" id="KW-1185">Reference proteome</keyword>
<name>A0A2U8FV12_9BURK</name>
<evidence type="ECO:0000259" key="5">
    <source>
        <dbReference type="Pfam" id="PF13296"/>
    </source>
</evidence>
<dbReference type="KEGG" id="aon:DEH84_16895"/>
<dbReference type="Gene3D" id="4.10.220.110">
    <property type="match status" value="1"/>
</dbReference>
<dbReference type="Pfam" id="PF10106">
    <property type="entry name" value="DUF2345"/>
    <property type="match status" value="1"/>
</dbReference>
<feature type="domain" description="DUF2345" evidence="4">
    <location>
        <begin position="817"/>
        <end position="975"/>
    </location>
</feature>
<dbReference type="SUPFAM" id="SSF69255">
    <property type="entry name" value="gp5 N-terminal domain-like"/>
    <property type="match status" value="1"/>
</dbReference>
<proteinExistence type="inferred from homology"/>
<evidence type="ECO:0000313" key="6">
    <source>
        <dbReference type="EMBL" id="AWI54911.1"/>
    </source>
</evidence>
<gene>
    <name evidence="6" type="ORF">DEH84_16895</name>
</gene>
<evidence type="ECO:0000256" key="1">
    <source>
        <dbReference type="ARBA" id="ARBA00005558"/>
    </source>
</evidence>
<dbReference type="InterPro" id="IPR006533">
    <property type="entry name" value="T6SS_Vgr_RhsGE"/>
</dbReference>
<dbReference type="Gene3D" id="2.40.50.230">
    <property type="entry name" value="Gp5 N-terminal domain"/>
    <property type="match status" value="1"/>
</dbReference>
<dbReference type="InterPro" id="IPR006531">
    <property type="entry name" value="Gp5/Vgr_OB"/>
</dbReference>
<evidence type="ECO:0000313" key="7">
    <source>
        <dbReference type="Proteomes" id="UP000244892"/>
    </source>
</evidence>
<dbReference type="InterPro" id="IPR017847">
    <property type="entry name" value="T6SS_RhsGE_Vgr_subset"/>
</dbReference>
<dbReference type="Proteomes" id="UP000244892">
    <property type="component" value="Chromosome"/>
</dbReference>
<dbReference type="Pfam" id="PF04717">
    <property type="entry name" value="Phage_base_V"/>
    <property type="match status" value="1"/>
</dbReference>